<dbReference type="PROSITE" id="PS51897">
    <property type="entry name" value="ANNEXIN_2"/>
    <property type="match status" value="3"/>
</dbReference>
<dbReference type="InterPro" id="IPR037104">
    <property type="entry name" value="Annexin_sf"/>
</dbReference>
<keyword evidence="5" id="KW-1185">Reference proteome</keyword>
<dbReference type="FunFam" id="1.10.220.10:FF:000022">
    <property type="entry name" value="Annexin A5"/>
    <property type="match status" value="1"/>
</dbReference>
<comment type="caution">
    <text evidence="4">The sequence shown here is derived from an EMBL/GenBank/DDBJ whole genome shotgun (WGS) entry which is preliminary data.</text>
</comment>
<proteinExistence type="inferred from homology"/>
<dbReference type="PRINTS" id="PR00196">
    <property type="entry name" value="ANNEXIN"/>
</dbReference>
<dbReference type="GO" id="GO:0012506">
    <property type="term" value="C:vesicle membrane"/>
    <property type="evidence" value="ECO:0007669"/>
    <property type="project" value="TreeGrafter"/>
</dbReference>
<dbReference type="PANTHER" id="PTHR10502">
    <property type="entry name" value="ANNEXIN"/>
    <property type="match status" value="1"/>
</dbReference>
<dbReference type="InterPro" id="IPR001464">
    <property type="entry name" value="Annexin"/>
</dbReference>
<reference evidence="4" key="1">
    <citation type="submission" date="2021-09" db="EMBL/GenBank/DDBJ databases">
        <title>The genome of Mauremys mutica provides insights into the evolution of semi-aquatic lifestyle.</title>
        <authorList>
            <person name="Gong S."/>
            <person name="Gao Y."/>
        </authorList>
    </citation>
    <scope>NUCLEOTIDE SEQUENCE</scope>
    <source>
        <strain evidence="4">MM-2020</strain>
        <tissue evidence="4">Muscle</tissue>
    </source>
</reference>
<dbReference type="AlphaFoldDB" id="A0A9D3XIY6"/>
<dbReference type="InterPro" id="IPR009116">
    <property type="entry name" value="ANX9"/>
</dbReference>
<dbReference type="GO" id="GO:0005886">
    <property type="term" value="C:plasma membrane"/>
    <property type="evidence" value="ECO:0007669"/>
    <property type="project" value="TreeGrafter"/>
</dbReference>
<dbReference type="Pfam" id="PF00191">
    <property type="entry name" value="Annexin"/>
    <property type="match status" value="3"/>
</dbReference>
<dbReference type="PANTHER" id="PTHR10502:SF122">
    <property type="entry name" value="ANNEXIN A9"/>
    <property type="match status" value="1"/>
</dbReference>
<dbReference type="InterPro" id="IPR018502">
    <property type="entry name" value="Annexin_repeat"/>
</dbReference>
<sequence>MLLGDGMDRRSLTHEILSQLPLAQQTTAWGTLGTIKPYLGFDAESDVQYLVEAIAGADHGAILDVLTNRTNAQRQQITKVFQALTKQDLLKSMGAALSGNLERVIVGLLKPPAQYDAHELRAAMQGMGTDEDALIEILSTRSNQQLSESLAFYQRDFKADPEKDIASETSGWFKDILLALAKGKREHYTGIIDYALIQQDAEALADPGARSKGAGERTWISIFTQRSPEHLSRGKARTPCCREPLASHTAGSWQKELERFSLCVHVARPRVFGQYQKSHGLEVEETICKRFRGDGQAAMLALASVCRNTPRYFAERLHNAMKGPGADDKVLIRILISRSETDLLSIRSEFKKRHGKSLYSCLQVETRGDYQAALLALCRAEDL</sequence>
<dbReference type="Gene3D" id="1.10.220.10">
    <property type="entry name" value="Annexin"/>
    <property type="match status" value="4"/>
</dbReference>
<dbReference type="Proteomes" id="UP000827986">
    <property type="component" value="Unassembled WGS sequence"/>
</dbReference>
<evidence type="ECO:0000313" key="5">
    <source>
        <dbReference type="Proteomes" id="UP000827986"/>
    </source>
</evidence>
<dbReference type="PRINTS" id="PR01812">
    <property type="entry name" value="ANNEXINXXXI"/>
</dbReference>
<dbReference type="GO" id="GO:0001786">
    <property type="term" value="F:phosphatidylserine binding"/>
    <property type="evidence" value="ECO:0007669"/>
    <property type="project" value="TreeGrafter"/>
</dbReference>
<evidence type="ECO:0000313" key="4">
    <source>
        <dbReference type="EMBL" id="KAH1179915.1"/>
    </source>
</evidence>
<evidence type="ECO:0000256" key="2">
    <source>
        <dbReference type="ARBA" id="ARBA00022737"/>
    </source>
</evidence>
<dbReference type="GO" id="GO:0005634">
    <property type="term" value="C:nucleus"/>
    <property type="evidence" value="ECO:0007669"/>
    <property type="project" value="TreeGrafter"/>
</dbReference>
<dbReference type="FunFam" id="1.10.220.10:FF:000003">
    <property type="entry name" value="Annexin"/>
    <property type="match status" value="1"/>
</dbReference>
<evidence type="ECO:0000256" key="1">
    <source>
        <dbReference type="ARBA" id="ARBA00007831"/>
    </source>
</evidence>
<evidence type="ECO:0000256" key="3">
    <source>
        <dbReference type="ARBA" id="ARBA00023216"/>
    </source>
</evidence>
<keyword evidence="2" id="KW-0677">Repeat</keyword>
<dbReference type="EMBL" id="JAHDVG010000471">
    <property type="protein sequence ID" value="KAH1179915.1"/>
    <property type="molecule type" value="Genomic_DNA"/>
</dbReference>
<name>A0A9D3XIY6_9SAUR</name>
<dbReference type="GO" id="GO:0005737">
    <property type="term" value="C:cytoplasm"/>
    <property type="evidence" value="ECO:0007669"/>
    <property type="project" value="TreeGrafter"/>
</dbReference>
<gene>
    <name evidence="4" type="ORF">KIL84_005965</name>
</gene>
<evidence type="ECO:0008006" key="6">
    <source>
        <dbReference type="Google" id="ProtNLM"/>
    </source>
</evidence>
<dbReference type="GO" id="GO:0005544">
    <property type="term" value="F:calcium-dependent phospholipid binding"/>
    <property type="evidence" value="ECO:0007669"/>
    <property type="project" value="InterPro"/>
</dbReference>
<dbReference type="SUPFAM" id="SSF47874">
    <property type="entry name" value="Annexin"/>
    <property type="match status" value="2"/>
</dbReference>
<dbReference type="GO" id="GO:0005509">
    <property type="term" value="F:calcium ion binding"/>
    <property type="evidence" value="ECO:0007669"/>
    <property type="project" value="InterPro"/>
</dbReference>
<dbReference type="SMART" id="SM00335">
    <property type="entry name" value="ANX"/>
    <property type="match status" value="3"/>
</dbReference>
<keyword evidence="3" id="KW-0041">Annexin</keyword>
<organism evidence="4 5">
    <name type="scientific">Mauremys mutica</name>
    <name type="common">yellowpond turtle</name>
    <dbReference type="NCBI Taxonomy" id="74926"/>
    <lineage>
        <taxon>Eukaryota</taxon>
        <taxon>Metazoa</taxon>
        <taxon>Chordata</taxon>
        <taxon>Craniata</taxon>
        <taxon>Vertebrata</taxon>
        <taxon>Euteleostomi</taxon>
        <taxon>Archelosauria</taxon>
        <taxon>Testudinata</taxon>
        <taxon>Testudines</taxon>
        <taxon>Cryptodira</taxon>
        <taxon>Durocryptodira</taxon>
        <taxon>Testudinoidea</taxon>
        <taxon>Geoemydidae</taxon>
        <taxon>Geoemydinae</taxon>
        <taxon>Mauremys</taxon>
    </lineage>
</organism>
<comment type="similarity">
    <text evidence="1">Belongs to the annexin family.</text>
</comment>
<protein>
    <recommendedName>
        <fullName evidence="6">Annexin</fullName>
    </recommendedName>
</protein>
<accession>A0A9D3XIY6</accession>